<dbReference type="AlphaFoldDB" id="A0A844NUA8"/>
<organism evidence="1 2">
    <name type="scientific">Pseudomonas aeruginosa</name>
    <dbReference type="NCBI Taxonomy" id="287"/>
    <lineage>
        <taxon>Bacteria</taxon>
        <taxon>Pseudomonadati</taxon>
        <taxon>Pseudomonadota</taxon>
        <taxon>Gammaproteobacteria</taxon>
        <taxon>Pseudomonadales</taxon>
        <taxon>Pseudomonadaceae</taxon>
        <taxon>Pseudomonas</taxon>
    </lineage>
</organism>
<sequence length="112" mass="12519">MAIETFNWPTMRPEAPDMSFSVRTAQFGDGYRQEVADGINNLRQSWPVTCVLKAQAAVQLMEFMERHAGAKSFLWTNPLGHLGLYTCKNPSPMPLAGGLVRFTGTFEQAFHP</sequence>
<evidence type="ECO:0000313" key="1">
    <source>
        <dbReference type="EMBL" id="MUI39244.1"/>
    </source>
</evidence>
<dbReference type="EMBL" id="WOAD01000049">
    <property type="protein sequence ID" value="MUI39244.1"/>
    <property type="molecule type" value="Genomic_DNA"/>
</dbReference>
<dbReference type="Pfam" id="PF05939">
    <property type="entry name" value="Phage_min_tail"/>
    <property type="match status" value="1"/>
</dbReference>
<dbReference type="Proteomes" id="UP000433532">
    <property type="component" value="Unassembled WGS sequence"/>
</dbReference>
<dbReference type="InterPro" id="IPR010265">
    <property type="entry name" value="Phage_lambda_TipM"/>
</dbReference>
<proteinExistence type="predicted"/>
<name>A0A844NUA8_PSEAI</name>
<dbReference type="RefSeq" id="WP_021264302.1">
    <property type="nucleotide sequence ID" value="NZ_CAADQJ010000123.1"/>
</dbReference>
<accession>A0A844NUA8</accession>
<reference evidence="1 2" key="1">
    <citation type="submission" date="2019-11" db="EMBL/GenBank/DDBJ databases">
        <title>Genomes of ocular Pseudomonas aeruginosa isolates.</title>
        <authorList>
            <person name="Khan M."/>
            <person name="Rice S.A."/>
            <person name="Willcox M.D.P."/>
            <person name="Stapleton F."/>
        </authorList>
    </citation>
    <scope>NUCLEOTIDE SEQUENCE [LARGE SCALE GENOMIC DNA]</scope>
    <source>
        <strain evidence="1 2">PA221</strain>
    </source>
</reference>
<protein>
    <submittedName>
        <fullName evidence="1">Phage tail protein</fullName>
    </submittedName>
</protein>
<comment type="caution">
    <text evidence="1">The sequence shown here is derived from an EMBL/GenBank/DDBJ whole genome shotgun (WGS) entry which is preliminary data.</text>
</comment>
<gene>
    <name evidence="1" type="ORF">GNQ48_30080</name>
</gene>
<evidence type="ECO:0000313" key="2">
    <source>
        <dbReference type="Proteomes" id="UP000433532"/>
    </source>
</evidence>